<dbReference type="GO" id="GO:0002161">
    <property type="term" value="F:aminoacyl-tRNA deacylase activity"/>
    <property type="evidence" value="ECO:0007669"/>
    <property type="project" value="InterPro"/>
</dbReference>
<keyword evidence="7 10" id="KW-0648">Protein biosynthesis</keyword>
<evidence type="ECO:0000256" key="5">
    <source>
        <dbReference type="ARBA" id="ARBA00022741"/>
    </source>
</evidence>
<keyword evidence="4 10" id="KW-0436">Ligase</keyword>
<dbReference type="Proteomes" id="UP000885931">
    <property type="component" value="Unassembled WGS sequence"/>
</dbReference>
<dbReference type="InterPro" id="IPR036754">
    <property type="entry name" value="YbaK/aa-tRNA-synt-asso_dom_sf"/>
</dbReference>
<dbReference type="InterPro" id="IPR004500">
    <property type="entry name" value="Pro-tRNA-synth_IIa_bac-type"/>
</dbReference>
<dbReference type="InterPro" id="IPR044140">
    <property type="entry name" value="ProRS_anticodon_short"/>
</dbReference>
<evidence type="ECO:0000256" key="6">
    <source>
        <dbReference type="ARBA" id="ARBA00022840"/>
    </source>
</evidence>
<dbReference type="SUPFAM" id="SSF55826">
    <property type="entry name" value="YbaK/ProRS associated domain"/>
    <property type="match status" value="1"/>
</dbReference>
<dbReference type="PRINTS" id="PR01046">
    <property type="entry name" value="TRNASYNTHPRO"/>
</dbReference>
<evidence type="ECO:0000256" key="9">
    <source>
        <dbReference type="ARBA" id="ARBA00047671"/>
    </source>
</evidence>
<reference evidence="12" key="1">
    <citation type="journal article" date="2020" name="mSystems">
        <title>Genome- and Community-Level Interaction Insights into Carbon Utilization and Element Cycling Functions of Hydrothermarchaeota in Hydrothermal Sediment.</title>
        <authorList>
            <person name="Zhou Z."/>
            <person name="Liu Y."/>
            <person name="Xu W."/>
            <person name="Pan J."/>
            <person name="Luo Z.H."/>
            <person name="Li M."/>
        </authorList>
    </citation>
    <scope>NUCLEOTIDE SEQUENCE [LARGE SCALE GENOMIC DNA]</scope>
    <source>
        <strain evidence="12">HyVt-237</strain>
    </source>
</reference>
<comment type="subunit">
    <text evidence="2 10">Homodimer.</text>
</comment>
<dbReference type="InterPro" id="IPR045864">
    <property type="entry name" value="aa-tRNA-synth_II/BPL/LPL"/>
</dbReference>
<evidence type="ECO:0000256" key="3">
    <source>
        <dbReference type="ARBA" id="ARBA00022490"/>
    </source>
</evidence>
<dbReference type="Pfam" id="PF04073">
    <property type="entry name" value="tRNA_edit"/>
    <property type="match status" value="1"/>
</dbReference>
<dbReference type="HAMAP" id="MF_01569">
    <property type="entry name" value="Pro_tRNA_synth_type1"/>
    <property type="match status" value="1"/>
</dbReference>
<dbReference type="InterPro" id="IPR004154">
    <property type="entry name" value="Anticodon-bd"/>
</dbReference>
<evidence type="ECO:0000313" key="12">
    <source>
        <dbReference type="EMBL" id="HDM90396.1"/>
    </source>
</evidence>
<dbReference type="InterPro" id="IPR050062">
    <property type="entry name" value="Pro-tRNA_synthetase"/>
</dbReference>
<evidence type="ECO:0000256" key="8">
    <source>
        <dbReference type="ARBA" id="ARBA00023146"/>
    </source>
</evidence>
<keyword evidence="8 10" id="KW-0030">Aminoacyl-tRNA synthetase</keyword>
<dbReference type="InterPro" id="IPR002316">
    <property type="entry name" value="Pro-tRNA-ligase_IIa"/>
</dbReference>
<evidence type="ECO:0000256" key="7">
    <source>
        <dbReference type="ARBA" id="ARBA00022917"/>
    </source>
</evidence>
<evidence type="ECO:0000256" key="4">
    <source>
        <dbReference type="ARBA" id="ARBA00022598"/>
    </source>
</evidence>
<dbReference type="AlphaFoldDB" id="A0A7C0X9J0"/>
<dbReference type="EC" id="6.1.1.15" evidence="10"/>
<dbReference type="EMBL" id="DRBW01000168">
    <property type="protein sequence ID" value="HDM90396.1"/>
    <property type="molecule type" value="Genomic_DNA"/>
</dbReference>
<dbReference type="CDD" id="cd04334">
    <property type="entry name" value="ProRS-INS"/>
    <property type="match status" value="1"/>
</dbReference>
<evidence type="ECO:0000256" key="1">
    <source>
        <dbReference type="ARBA" id="ARBA00004496"/>
    </source>
</evidence>
<gene>
    <name evidence="10" type="primary">proS</name>
    <name evidence="12" type="ORF">ENG67_04205</name>
</gene>
<dbReference type="GO" id="GO:0005829">
    <property type="term" value="C:cytosol"/>
    <property type="evidence" value="ECO:0007669"/>
    <property type="project" value="TreeGrafter"/>
</dbReference>
<protein>
    <recommendedName>
        <fullName evidence="10">Proline--tRNA ligase</fullName>
        <ecNumber evidence="10">6.1.1.15</ecNumber>
    </recommendedName>
    <alternativeName>
        <fullName evidence="10">Prolyl-tRNA synthetase</fullName>
        <shortName evidence="10">ProRS</shortName>
    </alternativeName>
</protein>
<dbReference type="Pfam" id="PF00587">
    <property type="entry name" value="tRNA-synt_2b"/>
    <property type="match status" value="1"/>
</dbReference>
<comment type="function">
    <text evidence="10">Catalyzes the attachment of proline to tRNA(Pro) in a two-step reaction: proline is first activated by ATP to form Pro-AMP and then transferred to the acceptor end of tRNA(Pro). As ProRS can inadvertently accommodate and process non-cognate amino acids such as alanine and cysteine, to avoid such errors it has two additional distinct editing activities against alanine. One activity is designated as 'pretransfer' editing and involves the tRNA(Pro)-independent hydrolysis of activated Ala-AMP. The other activity is designated 'posttransfer' editing and involves deacylation of mischarged Ala-tRNA(Pro). The misacylated Cys-tRNA(Pro) is not edited by ProRS.</text>
</comment>
<comment type="caution">
    <text evidence="12">The sequence shown here is derived from an EMBL/GenBank/DDBJ whole genome shotgun (WGS) entry which is preliminary data.</text>
</comment>
<dbReference type="InterPro" id="IPR002314">
    <property type="entry name" value="aa-tRNA-synt_IIb"/>
</dbReference>
<dbReference type="PANTHER" id="PTHR42753">
    <property type="entry name" value="MITOCHONDRIAL RIBOSOME PROTEIN L39/PROLYL-TRNA LIGASE FAMILY MEMBER"/>
    <property type="match status" value="1"/>
</dbReference>
<dbReference type="PROSITE" id="PS50862">
    <property type="entry name" value="AA_TRNA_LIGASE_II"/>
    <property type="match status" value="1"/>
</dbReference>
<evidence type="ECO:0000256" key="2">
    <source>
        <dbReference type="ARBA" id="ARBA00011738"/>
    </source>
</evidence>
<dbReference type="NCBIfam" id="TIGR00409">
    <property type="entry name" value="proS_fam_II"/>
    <property type="match status" value="1"/>
</dbReference>
<evidence type="ECO:0000259" key="11">
    <source>
        <dbReference type="PROSITE" id="PS50862"/>
    </source>
</evidence>
<dbReference type="GO" id="GO:0005524">
    <property type="term" value="F:ATP binding"/>
    <property type="evidence" value="ECO:0007669"/>
    <property type="project" value="UniProtKB-UniRule"/>
</dbReference>
<keyword evidence="3 10" id="KW-0963">Cytoplasm</keyword>
<comment type="similarity">
    <text evidence="10">Belongs to the class-II aminoacyl-tRNA synthetase family. ProS type 1 subfamily.</text>
</comment>
<dbReference type="SUPFAM" id="SSF55681">
    <property type="entry name" value="Class II aaRS and biotin synthetases"/>
    <property type="match status" value="1"/>
</dbReference>
<feature type="domain" description="Aminoacyl-transfer RNA synthetases class-II family profile" evidence="11">
    <location>
        <begin position="46"/>
        <end position="462"/>
    </location>
</feature>
<comment type="domain">
    <text evidence="10">Consists of three domains: the N-terminal catalytic domain, the editing domain and the C-terminal anticodon-binding domain.</text>
</comment>
<dbReference type="GO" id="GO:0006433">
    <property type="term" value="P:prolyl-tRNA aminoacylation"/>
    <property type="evidence" value="ECO:0007669"/>
    <property type="project" value="UniProtKB-UniRule"/>
</dbReference>
<name>A0A7C0X9J0_UNCW3</name>
<sequence>MKWSKAFIPTLKEDPKEAESASHKLLLRGGFVRQHQSGVYIFLPLGWKIMLKIINIVREEMNRIGAQEMLLPSLTASELWEESGRWESFGSDMFRLKDRKDKDMALAPTHEEIMADIARNSIRSYRDLPQIWYQIQTKFRDEPRPRSGILRVREFIMKDSYSFDTSWEGLDESYEKHREAYIRIFKRSGLRFRVVRASSGLMGGSASEEFMVPSPAGEDVLAVCDNCGYAANLEVAKGIPDPIPESPFKKREKVHTPDVKSVEEVSAFLKVSPSLIVKSLVYMVGDDPYLVLIRGDHDVNEAKLSSAFGGEVRLAEPGEVMDLFGVQVGFVGPIGIKAKGIIADLALKGGRGMVVGANEEDHHIVGVNLEEDIEISRFEDIRSVKEGDKCENCGSPLRIEKAIEVGHIFKLGTRYSESMGVYYTAQDGSRKPIIMGSYGIGIGRIMAAACEIYHDEKGISWPINIAPYEVVLLEIDHRKTGDRAGELYEDLLKRGVDVIWDDRDAGAGFKFKDAELIGIPIIAVISERKLKEGKLEIQFRRDGQSMDVNFDEAGAAIAEIVRELKEKDAGRT</sequence>
<organism evidence="12">
    <name type="scientific">candidate division WOR-3 bacterium</name>
    <dbReference type="NCBI Taxonomy" id="2052148"/>
    <lineage>
        <taxon>Bacteria</taxon>
        <taxon>Bacteria division WOR-3</taxon>
    </lineage>
</organism>
<proteinExistence type="inferred from homology"/>
<evidence type="ECO:0000256" key="10">
    <source>
        <dbReference type="HAMAP-Rule" id="MF_01569"/>
    </source>
</evidence>
<dbReference type="CDD" id="cd00779">
    <property type="entry name" value="ProRS_core_prok"/>
    <property type="match status" value="1"/>
</dbReference>
<dbReference type="CDD" id="cd00861">
    <property type="entry name" value="ProRS_anticodon_short"/>
    <property type="match status" value="1"/>
</dbReference>
<dbReference type="Gene3D" id="3.30.930.10">
    <property type="entry name" value="Bira Bifunctional Protein, Domain 2"/>
    <property type="match status" value="2"/>
</dbReference>
<dbReference type="Gene3D" id="3.40.50.800">
    <property type="entry name" value="Anticodon-binding domain"/>
    <property type="match status" value="1"/>
</dbReference>
<keyword evidence="5 10" id="KW-0547">Nucleotide-binding</keyword>
<dbReference type="InterPro" id="IPR033730">
    <property type="entry name" value="ProRS_core_prok"/>
</dbReference>
<comment type="catalytic activity">
    <reaction evidence="9 10">
        <text>tRNA(Pro) + L-proline + ATP = L-prolyl-tRNA(Pro) + AMP + diphosphate</text>
        <dbReference type="Rhea" id="RHEA:14305"/>
        <dbReference type="Rhea" id="RHEA-COMP:9700"/>
        <dbReference type="Rhea" id="RHEA-COMP:9702"/>
        <dbReference type="ChEBI" id="CHEBI:30616"/>
        <dbReference type="ChEBI" id="CHEBI:33019"/>
        <dbReference type="ChEBI" id="CHEBI:60039"/>
        <dbReference type="ChEBI" id="CHEBI:78442"/>
        <dbReference type="ChEBI" id="CHEBI:78532"/>
        <dbReference type="ChEBI" id="CHEBI:456215"/>
        <dbReference type="EC" id="6.1.1.15"/>
    </reaction>
</comment>
<keyword evidence="6 10" id="KW-0067">ATP-binding</keyword>
<dbReference type="InterPro" id="IPR036621">
    <property type="entry name" value="Anticodon-bd_dom_sf"/>
</dbReference>
<comment type="subcellular location">
    <subcellularLocation>
        <location evidence="1 10">Cytoplasm</location>
    </subcellularLocation>
</comment>
<dbReference type="SUPFAM" id="SSF52954">
    <property type="entry name" value="Class II aaRS ABD-related"/>
    <property type="match status" value="1"/>
</dbReference>
<dbReference type="GO" id="GO:0004827">
    <property type="term" value="F:proline-tRNA ligase activity"/>
    <property type="evidence" value="ECO:0007669"/>
    <property type="project" value="UniProtKB-UniRule"/>
</dbReference>
<dbReference type="NCBIfam" id="NF006625">
    <property type="entry name" value="PRK09194.1"/>
    <property type="match status" value="1"/>
</dbReference>
<dbReference type="FunFam" id="3.30.930.10:FF:000066">
    <property type="entry name" value="Proline--tRNA ligase"/>
    <property type="match status" value="1"/>
</dbReference>
<dbReference type="PANTHER" id="PTHR42753:SF2">
    <property type="entry name" value="PROLINE--TRNA LIGASE"/>
    <property type="match status" value="1"/>
</dbReference>
<accession>A0A7C0X9J0</accession>
<dbReference type="InterPro" id="IPR023717">
    <property type="entry name" value="Pro-tRNA-Synthase_IIa_type1"/>
</dbReference>
<dbReference type="Pfam" id="PF03129">
    <property type="entry name" value="HGTP_anticodon"/>
    <property type="match status" value="1"/>
</dbReference>
<dbReference type="InterPro" id="IPR006195">
    <property type="entry name" value="aa-tRNA-synth_II"/>
</dbReference>
<dbReference type="InterPro" id="IPR007214">
    <property type="entry name" value="YbaK/aa-tRNA-synth-assoc-dom"/>
</dbReference>